<protein>
    <submittedName>
        <fullName evidence="2">Choline transporter</fullName>
    </submittedName>
</protein>
<feature type="transmembrane region" description="Helical" evidence="1">
    <location>
        <begin position="49"/>
        <end position="71"/>
    </location>
</feature>
<keyword evidence="1" id="KW-1133">Transmembrane helix</keyword>
<dbReference type="EMBL" id="BBXV01000013">
    <property type="protein sequence ID" value="GAQ17298.1"/>
    <property type="molecule type" value="Genomic_DNA"/>
</dbReference>
<keyword evidence="1" id="KW-0812">Transmembrane</keyword>
<evidence type="ECO:0000256" key="1">
    <source>
        <dbReference type="SAM" id="Phobius"/>
    </source>
</evidence>
<comment type="caution">
    <text evidence="2">The sequence shown here is derived from an EMBL/GenBank/DDBJ whole genome shotgun (WGS) entry which is preliminary data.</text>
</comment>
<reference evidence="2 3" key="2">
    <citation type="journal article" date="2016" name="Genome Announc.">
        <title>Draft Genome Sequence of Oceanobacillus picturae Heshi-B3, Isolated from Fermented Rice Bran in a Traditional Japanese Seafood Dish.</title>
        <authorList>
            <person name="Akuzawa S."/>
            <person name="Nagaoka J."/>
            <person name="Kanekatsu M."/>
            <person name="Kanesaki Y."/>
            <person name="Suzuki T."/>
        </authorList>
    </citation>
    <scope>NUCLEOTIDE SEQUENCE [LARGE SCALE GENOMIC DNA]</scope>
    <source>
        <strain evidence="2 3">Heshi-B3</strain>
    </source>
</reference>
<organism evidence="2 3">
    <name type="scientific">Oceanobacillus picturae</name>
    <dbReference type="NCBI Taxonomy" id="171693"/>
    <lineage>
        <taxon>Bacteria</taxon>
        <taxon>Bacillati</taxon>
        <taxon>Bacillota</taxon>
        <taxon>Bacilli</taxon>
        <taxon>Bacillales</taxon>
        <taxon>Bacillaceae</taxon>
        <taxon>Oceanobacillus</taxon>
    </lineage>
</organism>
<reference evidence="3" key="1">
    <citation type="submission" date="2015-07" db="EMBL/GenBank/DDBJ databases">
        <title>Draft Genome Sequence of Oceanobacillus picturae Heshi-B3 that Was Isolated from Fermented Rice Bran with Aging Salted Mackerel, Which Was Named Heshiko as Traditional Fermented Seafood in Japan.</title>
        <authorList>
            <person name="Akuzawa S."/>
            <person name="Nakagawa J."/>
            <person name="Kanekatsu T."/>
            <person name="Kanesaki Y."/>
            <person name="Suzuki T."/>
        </authorList>
    </citation>
    <scope>NUCLEOTIDE SEQUENCE [LARGE SCALE GENOMIC DNA]</scope>
    <source>
        <strain evidence="3">Heshi-B3</strain>
    </source>
</reference>
<evidence type="ECO:0000313" key="3">
    <source>
        <dbReference type="Proteomes" id="UP000052946"/>
    </source>
</evidence>
<gene>
    <name evidence="2" type="ORF">OPHB3_1223</name>
</gene>
<feature type="transmembrane region" description="Helical" evidence="1">
    <location>
        <begin position="12"/>
        <end position="29"/>
    </location>
</feature>
<dbReference type="Proteomes" id="UP000052946">
    <property type="component" value="Unassembled WGS sequence"/>
</dbReference>
<sequence length="76" mass="8752">MISLSNKGKFVLCMVAIILATILVPNLVTRYMRLGQESVMITTDYYVTYFSYVFSVQLGLFYLVFLSYVVFGKKDK</sequence>
<name>A0A0U9H3V1_9BACI</name>
<accession>A0A0U9H3V1</accession>
<proteinExistence type="predicted"/>
<dbReference type="AlphaFoldDB" id="A0A0U9H3V1"/>
<keyword evidence="1" id="KW-0472">Membrane</keyword>
<evidence type="ECO:0000313" key="2">
    <source>
        <dbReference type="EMBL" id="GAQ17298.1"/>
    </source>
</evidence>